<dbReference type="RefSeq" id="XP_024085695.1">
    <property type="nucleotide sequence ID" value="XM_024229927.1"/>
</dbReference>
<protein>
    <recommendedName>
        <fullName evidence="3">CCHC-type domain-containing protein</fullName>
    </recommendedName>
</protein>
<dbReference type="AlphaFoldDB" id="A0A8I6TL60"/>
<organism evidence="1 2">
    <name type="scientific">Cimex lectularius</name>
    <name type="common">Bed bug</name>
    <name type="synonym">Acanthia lectularia</name>
    <dbReference type="NCBI Taxonomy" id="79782"/>
    <lineage>
        <taxon>Eukaryota</taxon>
        <taxon>Metazoa</taxon>
        <taxon>Ecdysozoa</taxon>
        <taxon>Arthropoda</taxon>
        <taxon>Hexapoda</taxon>
        <taxon>Insecta</taxon>
        <taxon>Pterygota</taxon>
        <taxon>Neoptera</taxon>
        <taxon>Paraneoptera</taxon>
        <taxon>Hemiptera</taxon>
        <taxon>Heteroptera</taxon>
        <taxon>Panheteroptera</taxon>
        <taxon>Cimicomorpha</taxon>
        <taxon>Cimicidae</taxon>
        <taxon>Cimex</taxon>
    </lineage>
</organism>
<reference evidence="1" key="1">
    <citation type="submission" date="2022-01" db="UniProtKB">
        <authorList>
            <consortium name="EnsemblMetazoa"/>
        </authorList>
    </citation>
    <scope>IDENTIFICATION</scope>
</reference>
<dbReference type="Proteomes" id="UP000494040">
    <property type="component" value="Unassembled WGS sequence"/>
</dbReference>
<dbReference type="OrthoDB" id="7699172at2759"/>
<dbReference type="KEGG" id="clec:112128124"/>
<proteinExistence type="predicted"/>
<dbReference type="EnsemblMetazoa" id="XM_024229927.1">
    <property type="protein sequence ID" value="XP_024085695.1"/>
    <property type="gene ID" value="LOC112128124"/>
</dbReference>
<accession>A0A8I6TL60</accession>
<dbReference type="GeneID" id="112128124"/>
<name>A0A8I6TL60_CIMLE</name>
<evidence type="ECO:0008006" key="3">
    <source>
        <dbReference type="Google" id="ProtNLM"/>
    </source>
</evidence>
<sequence length="186" mass="21070">DELQAETARSNTEWLDGLGNNTKLARPRFAVVAHRTPTEGFLTPEDENAFIGSLMEENKMELYGFRINRIAWLKPRDKPIGKHGSLAIWFDTREAAEWTMDNGLLVGQRCIGVTPYQFKERRCYRCQGFGHLAWACREKARCGHCAGEHELRHCPPGARARCLDCTGEHPTNDRSCPNPAKLTNSQ</sequence>
<evidence type="ECO:0000313" key="1">
    <source>
        <dbReference type="EnsemblMetazoa" id="XP_024085695.1"/>
    </source>
</evidence>
<evidence type="ECO:0000313" key="2">
    <source>
        <dbReference type="Proteomes" id="UP000494040"/>
    </source>
</evidence>
<keyword evidence="2" id="KW-1185">Reference proteome</keyword>